<gene>
    <name evidence="1" type="ORF">A7985_14630</name>
</gene>
<dbReference type="AlphaFoldDB" id="A0A1C0TQ19"/>
<evidence type="ECO:0000313" key="1">
    <source>
        <dbReference type="EMBL" id="OCQ21017.1"/>
    </source>
</evidence>
<reference evidence="2" key="1">
    <citation type="submission" date="2016-07" db="EMBL/GenBank/DDBJ databases">
        <authorList>
            <person name="Florea S."/>
            <person name="Webb J.S."/>
            <person name="Jaromczyk J."/>
            <person name="Schardl C.L."/>
        </authorList>
    </citation>
    <scope>NUCLEOTIDE SEQUENCE [LARGE SCALE GENOMIC DNA]</scope>
    <source>
        <strain evidence="2">IPB1</strain>
    </source>
</reference>
<sequence>MNCTKVGVVTFAPQNWLKSTPRKVYLKQQVAVFIELPMKVKKQQLNSAILNYLAVVSVLRE</sequence>
<protein>
    <submittedName>
        <fullName evidence="1">Uncharacterized protein</fullName>
    </submittedName>
</protein>
<name>A0A1C0TQ19_9GAMM</name>
<evidence type="ECO:0000313" key="2">
    <source>
        <dbReference type="Proteomes" id="UP000093366"/>
    </source>
</evidence>
<comment type="caution">
    <text evidence="1">The sequence shown here is derived from an EMBL/GenBank/DDBJ whole genome shotgun (WGS) entry which is preliminary data.</text>
</comment>
<accession>A0A1C0TQ19</accession>
<organism evidence="1 2">
    <name type="scientific">Pseudoalteromonas luteoviolacea</name>
    <dbReference type="NCBI Taxonomy" id="43657"/>
    <lineage>
        <taxon>Bacteria</taxon>
        <taxon>Pseudomonadati</taxon>
        <taxon>Pseudomonadota</taxon>
        <taxon>Gammaproteobacteria</taxon>
        <taxon>Alteromonadales</taxon>
        <taxon>Pseudoalteromonadaceae</taxon>
        <taxon>Pseudoalteromonas</taxon>
    </lineage>
</organism>
<dbReference type="EMBL" id="MAUJ01000004">
    <property type="protein sequence ID" value="OCQ21017.1"/>
    <property type="molecule type" value="Genomic_DNA"/>
</dbReference>
<dbReference type="Proteomes" id="UP000093366">
    <property type="component" value="Unassembled WGS sequence"/>
</dbReference>
<proteinExistence type="predicted"/>